<name>A0ABQ4WDE9_9ASTR</name>
<reference evidence="6" key="2">
    <citation type="submission" date="2022-01" db="EMBL/GenBank/DDBJ databases">
        <authorList>
            <person name="Yamashiro T."/>
            <person name="Shiraishi A."/>
            <person name="Satake H."/>
            <person name="Nakayama K."/>
        </authorList>
    </citation>
    <scope>NUCLEOTIDE SEQUENCE</scope>
</reference>
<reference evidence="6" key="1">
    <citation type="journal article" date="2022" name="Int. J. Mol. Sci.">
        <title>Draft Genome of Tanacetum Coccineum: Genomic Comparison of Closely Related Tanacetum-Family Plants.</title>
        <authorList>
            <person name="Yamashiro T."/>
            <person name="Shiraishi A."/>
            <person name="Nakayama K."/>
            <person name="Satake H."/>
        </authorList>
    </citation>
    <scope>NUCLEOTIDE SEQUENCE</scope>
</reference>
<dbReference type="Gene3D" id="2.130.10.10">
    <property type="entry name" value="YVTN repeat-like/Quinoprotein amine dehydrogenase"/>
    <property type="match status" value="1"/>
</dbReference>
<evidence type="ECO:0000256" key="3">
    <source>
        <dbReference type="PROSITE-ProRule" id="PRU00221"/>
    </source>
</evidence>
<dbReference type="SMART" id="SM00320">
    <property type="entry name" value="WD40"/>
    <property type="match status" value="7"/>
</dbReference>
<dbReference type="PRINTS" id="PR00320">
    <property type="entry name" value="GPROTEINBRPT"/>
</dbReference>
<dbReference type="InterPro" id="IPR015943">
    <property type="entry name" value="WD40/YVTN_repeat-like_dom_sf"/>
</dbReference>
<keyword evidence="4" id="KW-0175">Coiled coil</keyword>
<protein>
    <submittedName>
        <fullName evidence="6">Suppressor of PHYA-105 1-like protein isoform X1</fullName>
    </submittedName>
</protein>
<dbReference type="CDD" id="cd00200">
    <property type="entry name" value="WD40"/>
    <property type="match status" value="1"/>
</dbReference>
<dbReference type="PANTHER" id="PTHR44218">
    <property type="entry name" value="PROTEIN SPA1-RELATED 2"/>
    <property type="match status" value="1"/>
</dbReference>
<dbReference type="InterPro" id="IPR011009">
    <property type="entry name" value="Kinase-like_dom_sf"/>
</dbReference>
<dbReference type="EMBL" id="BQNB010008543">
    <property type="protein sequence ID" value="GJS50834.1"/>
    <property type="molecule type" value="Genomic_DNA"/>
</dbReference>
<dbReference type="InterPro" id="IPR020472">
    <property type="entry name" value="WD40_PAC1"/>
</dbReference>
<keyword evidence="2" id="KW-0677">Repeat</keyword>
<dbReference type="SUPFAM" id="SSF56112">
    <property type="entry name" value="Protein kinase-like (PK-like)"/>
    <property type="match status" value="1"/>
</dbReference>
<dbReference type="Pfam" id="PF00069">
    <property type="entry name" value="Pkinase"/>
    <property type="match status" value="1"/>
</dbReference>
<dbReference type="PANTHER" id="PTHR44218:SF8">
    <property type="entry name" value="COATOMER BETA' SUBUNIT (COPB2)-RELATED"/>
    <property type="match status" value="1"/>
</dbReference>
<dbReference type="InterPro" id="IPR000719">
    <property type="entry name" value="Prot_kinase_dom"/>
</dbReference>
<dbReference type="PROSITE" id="PS50294">
    <property type="entry name" value="WD_REPEATS_REGION"/>
    <property type="match status" value="1"/>
</dbReference>
<feature type="domain" description="Protein kinase" evidence="5">
    <location>
        <begin position="1"/>
        <end position="228"/>
    </location>
</feature>
<feature type="repeat" description="WD" evidence="3">
    <location>
        <begin position="555"/>
        <end position="595"/>
    </location>
</feature>
<dbReference type="SUPFAM" id="SSF50978">
    <property type="entry name" value="WD40 repeat-like"/>
    <property type="match status" value="1"/>
</dbReference>
<dbReference type="InterPro" id="IPR036322">
    <property type="entry name" value="WD40_repeat_dom_sf"/>
</dbReference>
<dbReference type="InterPro" id="IPR044630">
    <property type="entry name" value="SPA1/2/3/4"/>
</dbReference>
<evidence type="ECO:0000256" key="2">
    <source>
        <dbReference type="ARBA" id="ARBA00022737"/>
    </source>
</evidence>
<dbReference type="Gene3D" id="1.10.510.10">
    <property type="entry name" value="Transferase(Phosphotransferase) domain 1"/>
    <property type="match status" value="1"/>
</dbReference>
<dbReference type="InterPro" id="IPR019775">
    <property type="entry name" value="WD40_repeat_CS"/>
</dbReference>
<evidence type="ECO:0000259" key="5">
    <source>
        <dbReference type="PROSITE" id="PS50011"/>
    </source>
</evidence>
<feature type="repeat" description="WD" evidence="3">
    <location>
        <begin position="469"/>
        <end position="511"/>
    </location>
</feature>
<evidence type="ECO:0000256" key="1">
    <source>
        <dbReference type="ARBA" id="ARBA00022574"/>
    </source>
</evidence>
<dbReference type="PROSITE" id="PS50082">
    <property type="entry name" value="WD_REPEATS_2"/>
    <property type="match status" value="2"/>
</dbReference>
<dbReference type="Proteomes" id="UP001151760">
    <property type="component" value="Unassembled WGS sequence"/>
</dbReference>
<organism evidence="6 7">
    <name type="scientific">Tanacetum coccineum</name>
    <dbReference type="NCBI Taxonomy" id="301880"/>
    <lineage>
        <taxon>Eukaryota</taxon>
        <taxon>Viridiplantae</taxon>
        <taxon>Streptophyta</taxon>
        <taxon>Embryophyta</taxon>
        <taxon>Tracheophyta</taxon>
        <taxon>Spermatophyta</taxon>
        <taxon>Magnoliopsida</taxon>
        <taxon>eudicotyledons</taxon>
        <taxon>Gunneridae</taxon>
        <taxon>Pentapetalae</taxon>
        <taxon>asterids</taxon>
        <taxon>campanulids</taxon>
        <taxon>Asterales</taxon>
        <taxon>Asteraceae</taxon>
        <taxon>Asteroideae</taxon>
        <taxon>Anthemideae</taxon>
        <taxon>Anthemidinae</taxon>
        <taxon>Tanacetum</taxon>
    </lineage>
</organism>
<evidence type="ECO:0000313" key="6">
    <source>
        <dbReference type="EMBL" id="GJS50834.1"/>
    </source>
</evidence>
<evidence type="ECO:0000256" key="4">
    <source>
        <dbReference type="SAM" id="Coils"/>
    </source>
</evidence>
<keyword evidence="7" id="KW-1185">Reference proteome</keyword>
<dbReference type="PROSITE" id="PS50011">
    <property type="entry name" value="PROTEIN_KINASE_DOM"/>
    <property type="match status" value="1"/>
</dbReference>
<dbReference type="InterPro" id="IPR001680">
    <property type="entry name" value="WD40_rpt"/>
</dbReference>
<dbReference type="Pfam" id="PF00400">
    <property type="entry name" value="WD40"/>
    <property type="match status" value="5"/>
</dbReference>
<evidence type="ECO:0000313" key="7">
    <source>
        <dbReference type="Proteomes" id="UP001151760"/>
    </source>
</evidence>
<comment type="caution">
    <text evidence="6">The sequence shown here is derived from an EMBL/GenBank/DDBJ whole genome shotgun (WGS) entry which is preliminary data.</text>
</comment>
<gene>
    <name evidence="6" type="ORF">Tco_0624196</name>
</gene>
<dbReference type="PROSITE" id="PS00678">
    <property type="entry name" value="WD_REPEATS_1"/>
    <property type="match status" value="1"/>
</dbReference>
<keyword evidence="1 3" id="KW-0853">WD repeat</keyword>
<accession>A0ABQ4WDE9</accession>
<sequence length="691" mass="78118">MSQVSSSMNVSNFVVRQSTDDKGILCKRSEMSSQYTAEQTTQNTQGMSLRKWLNCGFNEANKPERLQIYRQIVQVVDMAHSQGNALQDLRLSNFILFPSNEIIYFNSSAQHQVVNFMDQNYRKNIQPGPESYVTVELEKNWYACPEELYGSDLLSANIYSLGILLFELLGSFIAFEMQYAVMSDLRNRILPPSFIYENPQEAGFCLWLLHPNPASRPTTRKILQSELLSGTKDLNSKSTYASTIDKSEDAEFEILHDFLISLKEQKEKHALELRETIQLLETDMKRCQDKKLYRMLYDSNISETDMSQLESAYFSKRARLQPAETVSNERNDLDLLGNRKMCYEKNFGCTNDVLDDICKFMRYRKFKVCGSLKNENLLNSSNAICSLSFDHDENYIAAAGVSNKIKIYEFESLLHDSVDVKYPAVELLNKSEVSCVSWNNYLKNYLASVDYDGAVQVWDAFTGQGLSHYTEHQQRAWCVDFSLVDPTQFASGSDDRSVKLWNLNNKTSNCTIKSAGSVCCVQFSPCSSYLLAFGSADYKIHCYDLRNTRIPWCTLAGHQKAVSHVKFVDSDSLASASTDNTLKLWDLKQTSLEGISTDACCMTYIGHTNEKNFVGLSVLDGYIACGSESNEVYAYHKSFPMPITSYNFGSTDSDETGDGNTQFVSSVCWREISNTIVAGNSGGSIKVLKML</sequence>
<proteinExistence type="predicted"/>
<feature type="coiled-coil region" evidence="4">
    <location>
        <begin position="263"/>
        <end position="290"/>
    </location>
</feature>